<dbReference type="EMBL" id="UINC01008739">
    <property type="protein sequence ID" value="SVA39297.1"/>
    <property type="molecule type" value="Genomic_DNA"/>
</dbReference>
<evidence type="ECO:0000259" key="1">
    <source>
        <dbReference type="PROSITE" id="PS51819"/>
    </source>
</evidence>
<accession>A0A381VI19</accession>
<proteinExistence type="predicted"/>
<evidence type="ECO:0000313" key="2">
    <source>
        <dbReference type="EMBL" id="SVA39297.1"/>
    </source>
</evidence>
<name>A0A381VI19_9ZZZZ</name>
<gene>
    <name evidence="2" type="ORF">METZ01_LOCUS92151</name>
</gene>
<dbReference type="SUPFAM" id="SSF54593">
    <property type="entry name" value="Glyoxalase/Bleomycin resistance protein/Dihydroxybiphenyl dioxygenase"/>
    <property type="match status" value="1"/>
</dbReference>
<feature type="domain" description="VOC" evidence="1">
    <location>
        <begin position="11"/>
        <end position="132"/>
    </location>
</feature>
<dbReference type="Gene3D" id="3.10.180.10">
    <property type="entry name" value="2,3-Dihydroxybiphenyl 1,2-Dioxygenase, domain 1"/>
    <property type="match status" value="1"/>
</dbReference>
<dbReference type="InterPro" id="IPR037523">
    <property type="entry name" value="VOC_core"/>
</dbReference>
<protein>
    <recommendedName>
        <fullName evidence="1">VOC domain-containing protein</fullName>
    </recommendedName>
</protein>
<dbReference type="InterPro" id="IPR004360">
    <property type="entry name" value="Glyas_Fos-R_dOase_dom"/>
</dbReference>
<sequence>MTSLKPPVRPILSHMGIHVQDLSRMEDFYTRVMGLVVTDRGKAFKFPIDLVFLSSRPDAHHQFVLATGRPADADYSVINQMSFEVASLEELREMNCRVQAEGVSDFIGINHGNAWSIYFRDPEGNRIEVYLDSPWHVPQPHGDELNLEMPDEDILKTTLEAIKDDPGFMPREEFEAELKRKLLSEA</sequence>
<organism evidence="2">
    <name type="scientific">marine metagenome</name>
    <dbReference type="NCBI Taxonomy" id="408172"/>
    <lineage>
        <taxon>unclassified sequences</taxon>
        <taxon>metagenomes</taxon>
        <taxon>ecological metagenomes</taxon>
    </lineage>
</organism>
<dbReference type="PROSITE" id="PS51819">
    <property type="entry name" value="VOC"/>
    <property type="match status" value="1"/>
</dbReference>
<dbReference type="InterPro" id="IPR029068">
    <property type="entry name" value="Glyas_Bleomycin-R_OHBP_Dase"/>
</dbReference>
<reference evidence="2" key="1">
    <citation type="submission" date="2018-05" db="EMBL/GenBank/DDBJ databases">
        <authorList>
            <person name="Lanie J.A."/>
            <person name="Ng W.-L."/>
            <person name="Kazmierczak K.M."/>
            <person name="Andrzejewski T.M."/>
            <person name="Davidsen T.M."/>
            <person name="Wayne K.J."/>
            <person name="Tettelin H."/>
            <person name="Glass J.I."/>
            <person name="Rusch D."/>
            <person name="Podicherti R."/>
            <person name="Tsui H.-C.T."/>
            <person name="Winkler M.E."/>
        </authorList>
    </citation>
    <scope>NUCLEOTIDE SEQUENCE</scope>
</reference>
<dbReference type="Pfam" id="PF00903">
    <property type="entry name" value="Glyoxalase"/>
    <property type="match status" value="1"/>
</dbReference>
<dbReference type="AlphaFoldDB" id="A0A381VI19"/>